<keyword evidence="2" id="KW-1003">Cell membrane</keyword>
<evidence type="ECO:0000256" key="6">
    <source>
        <dbReference type="ARBA" id="ARBA00023288"/>
    </source>
</evidence>
<dbReference type="GO" id="GO:0005886">
    <property type="term" value="C:plasma membrane"/>
    <property type="evidence" value="ECO:0007669"/>
    <property type="project" value="UniProtKB-SubCell"/>
</dbReference>
<evidence type="ECO:0000256" key="4">
    <source>
        <dbReference type="ARBA" id="ARBA00023136"/>
    </source>
</evidence>
<dbReference type="InterPro" id="IPR032018">
    <property type="entry name" value="LppA/LppB/LprP"/>
</dbReference>
<dbReference type="Pfam" id="PF16708">
    <property type="entry name" value="LppA"/>
    <property type="match status" value="1"/>
</dbReference>
<keyword evidence="8" id="KW-1185">Reference proteome</keyword>
<evidence type="ECO:0000256" key="3">
    <source>
        <dbReference type="ARBA" id="ARBA00022729"/>
    </source>
</evidence>
<sequence length="161" mass="17530">MREKGSYEQARARLNASAGAIAEQIVAAVPGQTWRFSDSTNAREMSERGLPCEKLTGSVARRPNADTVAFGRTFTPEEFAVAADIVRAEAAKYGVTDESSLFDEQPRHDYTLQGNGYEFKLVQGKAARLFITGDCFLMQSVVDLPPGQLPPKPPLIPTPTP</sequence>
<dbReference type="Proteomes" id="UP000325690">
    <property type="component" value="Unassembled WGS sequence"/>
</dbReference>
<keyword evidence="3" id="KW-0732">Signal</keyword>
<organism evidence="7 8">
    <name type="scientific">Mycolicibacterium phlei DSM 43239 = CCUG 21000</name>
    <dbReference type="NCBI Taxonomy" id="1226750"/>
    <lineage>
        <taxon>Bacteria</taxon>
        <taxon>Bacillati</taxon>
        <taxon>Actinomycetota</taxon>
        <taxon>Actinomycetes</taxon>
        <taxon>Mycobacteriales</taxon>
        <taxon>Mycobacteriaceae</taxon>
        <taxon>Mycolicibacterium</taxon>
    </lineage>
</organism>
<dbReference type="AlphaFoldDB" id="A0A5N5VC22"/>
<protein>
    <recommendedName>
        <fullName evidence="9">Lipoprotein LppA</fullName>
    </recommendedName>
</protein>
<comment type="subcellular location">
    <subcellularLocation>
        <location evidence="1">Cell membrane</location>
        <topology evidence="1">Lipid-anchor</topology>
    </subcellularLocation>
</comment>
<accession>A0A5N5VC22</accession>
<proteinExistence type="predicted"/>
<evidence type="ECO:0008006" key="9">
    <source>
        <dbReference type="Google" id="ProtNLM"/>
    </source>
</evidence>
<comment type="caution">
    <text evidence="7">The sequence shown here is derived from an EMBL/GenBank/DDBJ whole genome shotgun (WGS) entry which is preliminary data.</text>
</comment>
<gene>
    <name evidence="7" type="ORF">MPHL21000_03765</name>
</gene>
<evidence type="ECO:0000313" key="8">
    <source>
        <dbReference type="Proteomes" id="UP000325690"/>
    </source>
</evidence>
<dbReference type="Gene3D" id="3.30.2030.20">
    <property type="match status" value="1"/>
</dbReference>
<keyword evidence="6" id="KW-0449">Lipoprotein</keyword>
<evidence type="ECO:0000313" key="7">
    <source>
        <dbReference type="EMBL" id="KAB7759338.1"/>
    </source>
</evidence>
<keyword evidence="5" id="KW-0564">Palmitate</keyword>
<evidence type="ECO:0000256" key="1">
    <source>
        <dbReference type="ARBA" id="ARBA00004193"/>
    </source>
</evidence>
<evidence type="ECO:0000256" key="5">
    <source>
        <dbReference type="ARBA" id="ARBA00023139"/>
    </source>
</evidence>
<dbReference type="EMBL" id="ANBP01000002">
    <property type="protein sequence ID" value="KAB7759338.1"/>
    <property type="molecule type" value="Genomic_DNA"/>
</dbReference>
<name>A0A5N5VC22_MYCPH</name>
<keyword evidence="4" id="KW-0472">Membrane</keyword>
<evidence type="ECO:0000256" key="2">
    <source>
        <dbReference type="ARBA" id="ARBA00022475"/>
    </source>
</evidence>
<reference evidence="7 8" key="1">
    <citation type="submission" date="2012-10" db="EMBL/GenBank/DDBJ databases">
        <title>The draft sequence of the Mycobacterium pheli genome.</title>
        <authorList>
            <person name="Pettersson B.M.F."/>
            <person name="Das S."/>
            <person name="Dasgupta S."/>
            <person name="Bhattacharya A."/>
            <person name="Kirsebom L.A."/>
        </authorList>
    </citation>
    <scope>NUCLEOTIDE SEQUENCE [LARGE SCALE GENOMIC DNA]</scope>
    <source>
        <strain evidence="7 8">CCUG 21000</strain>
    </source>
</reference>